<keyword evidence="1" id="KW-0436">Ligase</keyword>
<reference evidence="8" key="2">
    <citation type="submission" date="2022-05" db="EMBL/GenBank/DDBJ databases">
        <authorList>
            <person name="Kunte H.-J."/>
        </authorList>
    </citation>
    <scope>NUCLEOTIDE SEQUENCE</scope>
    <source>
        <strain evidence="8">G5</strain>
    </source>
</reference>
<evidence type="ECO:0000313" key="9">
    <source>
        <dbReference type="Proteomes" id="UP001056132"/>
    </source>
</evidence>
<keyword evidence="3 5" id="KW-0067">ATP-binding</keyword>
<dbReference type="InterPro" id="IPR011054">
    <property type="entry name" value="Rudment_hybrid_motif"/>
</dbReference>
<evidence type="ECO:0000259" key="7">
    <source>
        <dbReference type="PROSITE" id="PS50979"/>
    </source>
</evidence>
<dbReference type="PROSITE" id="PS00867">
    <property type="entry name" value="CPSASE_2"/>
    <property type="match status" value="1"/>
</dbReference>
<dbReference type="PROSITE" id="PS50979">
    <property type="entry name" value="BC"/>
    <property type="match status" value="1"/>
</dbReference>
<dbReference type="InterPro" id="IPR011764">
    <property type="entry name" value="Biotin_carboxylation_dom"/>
</dbReference>
<dbReference type="SUPFAM" id="SSF51246">
    <property type="entry name" value="Rudiment single hybrid motif"/>
    <property type="match status" value="1"/>
</dbReference>
<dbReference type="InterPro" id="IPR005481">
    <property type="entry name" value="BC-like_N"/>
</dbReference>
<dbReference type="GO" id="GO:0016874">
    <property type="term" value="F:ligase activity"/>
    <property type="evidence" value="ECO:0007669"/>
    <property type="project" value="UniProtKB-KW"/>
</dbReference>
<dbReference type="AlphaFoldDB" id="A0AAE9I1W8"/>
<keyword evidence="2 5" id="KW-0547">Nucleotide-binding</keyword>
<dbReference type="Pfam" id="PF00289">
    <property type="entry name" value="Biotin_carb_N"/>
    <property type="match status" value="1"/>
</dbReference>
<evidence type="ECO:0000313" key="8">
    <source>
        <dbReference type="EMBL" id="URF05679.1"/>
    </source>
</evidence>
<dbReference type="PANTHER" id="PTHR18866:SF126">
    <property type="entry name" value="BIOTIN CARBOXYLASE"/>
    <property type="match status" value="1"/>
</dbReference>
<evidence type="ECO:0000256" key="1">
    <source>
        <dbReference type="ARBA" id="ARBA00022598"/>
    </source>
</evidence>
<dbReference type="PROSITE" id="PS00866">
    <property type="entry name" value="CPSASE_1"/>
    <property type="match status" value="1"/>
</dbReference>
<dbReference type="GO" id="GO:0005524">
    <property type="term" value="F:ATP binding"/>
    <property type="evidence" value="ECO:0007669"/>
    <property type="project" value="UniProtKB-UniRule"/>
</dbReference>
<evidence type="ECO:0000256" key="3">
    <source>
        <dbReference type="ARBA" id="ARBA00022840"/>
    </source>
</evidence>
<name>A0AAE9I1W8_9BURK</name>
<evidence type="ECO:0000256" key="2">
    <source>
        <dbReference type="ARBA" id="ARBA00022741"/>
    </source>
</evidence>
<dbReference type="Gene3D" id="3.30.470.20">
    <property type="entry name" value="ATP-grasp fold, B domain"/>
    <property type="match status" value="1"/>
</dbReference>
<dbReference type="InterPro" id="IPR016185">
    <property type="entry name" value="PreATP-grasp_dom_sf"/>
</dbReference>
<dbReference type="GO" id="GO:0046872">
    <property type="term" value="F:metal ion binding"/>
    <property type="evidence" value="ECO:0007669"/>
    <property type="project" value="InterPro"/>
</dbReference>
<keyword evidence="4" id="KW-0092">Biotin</keyword>
<dbReference type="InterPro" id="IPR005482">
    <property type="entry name" value="Biotin_COase_C"/>
</dbReference>
<dbReference type="InterPro" id="IPR011761">
    <property type="entry name" value="ATP-grasp"/>
</dbReference>
<dbReference type="PROSITE" id="PS50975">
    <property type="entry name" value="ATP_GRASP"/>
    <property type="match status" value="1"/>
</dbReference>
<organism evidence="8 9">
    <name type="scientific">Cupriavidus campinensis</name>
    <dbReference type="NCBI Taxonomy" id="151783"/>
    <lineage>
        <taxon>Bacteria</taxon>
        <taxon>Pseudomonadati</taxon>
        <taxon>Pseudomonadota</taxon>
        <taxon>Betaproteobacteria</taxon>
        <taxon>Burkholderiales</taxon>
        <taxon>Burkholderiaceae</taxon>
        <taxon>Cupriavidus</taxon>
    </lineage>
</organism>
<dbReference type="Pfam" id="PF02786">
    <property type="entry name" value="CPSase_L_D2"/>
    <property type="match status" value="1"/>
</dbReference>
<dbReference type="PANTHER" id="PTHR18866">
    <property type="entry name" value="CARBOXYLASE:PYRUVATE/ACETYL-COA/PROPIONYL-COA CARBOXYLASE"/>
    <property type="match status" value="1"/>
</dbReference>
<dbReference type="SUPFAM" id="SSF56059">
    <property type="entry name" value="Glutathione synthetase ATP-binding domain-like"/>
    <property type="match status" value="1"/>
</dbReference>
<dbReference type="KEGG" id="ccam:M5D45_07745"/>
<dbReference type="SUPFAM" id="SSF52440">
    <property type="entry name" value="PreATP-grasp domain"/>
    <property type="match status" value="1"/>
</dbReference>
<dbReference type="SMART" id="SM00878">
    <property type="entry name" value="Biotin_carb_C"/>
    <property type="match status" value="1"/>
</dbReference>
<protein>
    <submittedName>
        <fullName evidence="8">ATP-grasp domain-containing protein</fullName>
    </submittedName>
</protein>
<dbReference type="Pfam" id="PF02785">
    <property type="entry name" value="Biotin_carb_C"/>
    <property type="match status" value="1"/>
</dbReference>
<dbReference type="InterPro" id="IPR050856">
    <property type="entry name" value="Biotin_carboxylase_complex"/>
</dbReference>
<dbReference type="InterPro" id="IPR005479">
    <property type="entry name" value="CPAse_ATP-bd"/>
</dbReference>
<dbReference type="Proteomes" id="UP001056132">
    <property type="component" value="Chromosome 1"/>
</dbReference>
<evidence type="ECO:0000256" key="5">
    <source>
        <dbReference type="PROSITE-ProRule" id="PRU00409"/>
    </source>
</evidence>
<evidence type="ECO:0000259" key="6">
    <source>
        <dbReference type="PROSITE" id="PS50975"/>
    </source>
</evidence>
<gene>
    <name evidence="8" type="ORF">M5D45_07745</name>
</gene>
<reference evidence="8" key="1">
    <citation type="journal article" date="2022" name="Microbiol. Resour. Announc.">
        <title>Genome Sequence of Cupriavidus campinensis Strain G5, a Member of a Bacterial Consortium Capable of Polyethylene Degradation.</title>
        <authorList>
            <person name="Schneider B."/>
            <person name="Pfeiffer F."/>
            <person name="Dyall-Smith M."/>
            <person name="Kunte H.J."/>
        </authorList>
    </citation>
    <scope>NUCLEOTIDE SEQUENCE</scope>
    <source>
        <strain evidence="8">G5</strain>
    </source>
</reference>
<feature type="domain" description="ATP-grasp" evidence="6">
    <location>
        <begin position="128"/>
        <end position="325"/>
    </location>
</feature>
<sequence length="475" mass="51069">MNPTSKVRTLRCVLVANRGAVAARVIRALRQLGIASVAVYSDADVGLPYLREADVAVRIGEAAPLDSYLHQEKLLDVARETGADGVHPGYGFLSENADFAERVEAAGLCFIGPSPAWIRRLGHKTEARDFMAGHGMPMAPSSGVLPDDMAVVAAAAGQIGYPVLIKPAGGGGGIGMLPVRDAQGLAAAWQQARSVAQRSFGQVELYLEKLMEQPRHIEFQVLADRYGGVRIVGERDCSVQRRHQKVLEEAPAPNLPPEAVAAMRERLATLLGHVGYDVIGTVEMLHTSETGFVFLEMNTRLQVEHAVTEQVTGIDIVAAQVRLACGERIDAVLPAPTPQQGHAIEARVYAEDPVRFFPSPGPLDTFVPPQAPGIRVETGYAQGQRVTPYYDPMIAKVIATGSDRADAIRRLRAALEAFQIAGVKTNLPFLLRVLAHPDFADARIDTALTQRVLATPALTSTPAPKQTETLTERAA</sequence>
<dbReference type="EMBL" id="CP097330">
    <property type="protein sequence ID" value="URF05679.1"/>
    <property type="molecule type" value="Genomic_DNA"/>
</dbReference>
<dbReference type="RefSeq" id="WP_250025280.1">
    <property type="nucleotide sequence ID" value="NZ_CP097330.1"/>
</dbReference>
<accession>A0AAE9I1W8</accession>
<proteinExistence type="predicted"/>
<feature type="domain" description="Biotin carboxylation" evidence="7">
    <location>
        <begin position="9"/>
        <end position="454"/>
    </location>
</feature>
<evidence type="ECO:0000256" key="4">
    <source>
        <dbReference type="ARBA" id="ARBA00023267"/>
    </source>
</evidence>